<keyword evidence="2" id="KW-0418">Kinase</keyword>
<proteinExistence type="predicted"/>
<name>A0A9P7YSL5_9HELO</name>
<sequence>MDVDEENDGPSPAQEIDFCTLGMFIIDEIHFLPPKPPVYDILGGAGAYAALGARLFSPSPLSKTVSWIVDTGSDFPSSISSQIKSWNTSCRIRPDPSRLTTRGWNGYDENQNRGFKYMTPKLRLDENSLTDALLFSKSFHLICSPSRCIALTNSILRRRKRLNPRAPKPIFIWEPVPDLCRPTELLNTTNALPYVDICSPNHHELATLMGDPDLGLNPVTGEISTTSVERACEQLLGSMPLQSYALVIRCGAKGCYIAKNGGRSRRPSVIRKKRPANHARGGLTPEVDMMALFSGLMNADVLDPTGGGNAFLGGLSLALARGQPIVEAAAWGSVAASFAIEQVGVPSLGLEGGAGVDARSGEEPGEEGRETWNGVVVAERLEAFLRRAGLSGGNKERRLNG</sequence>
<organism evidence="2 3">
    <name type="scientific">Amylocarpus encephaloides</name>
    <dbReference type="NCBI Taxonomy" id="45428"/>
    <lineage>
        <taxon>Eukaryota</taxon>
        <taxon>Fungi</taxon>
        <taxon>Dikarya</taxon>
        <taxon>Ascomycota</taxon>
        <taxon>Pezizomycotina</taxon>
        <taxon>Leotiomycetes</taxon>
        <taxon>Helotiales</taxon>
        <taxon>Helotiales incertae sedis</taxon>
        <taxon>Amylocarpus</taxon>
    </lineage>
</organism>
<dbReference type="InterPro" id="IPR029056">
    <property type="entry name" value="Ribokinase-like"/>
</dbReference>
<dbReference type="SUPFAM" id="SSF53613">
    <property type="entry name" value="Ribokinase-like"/>
    <property type="match status" value="1"/>
</dbReference>
<reference evidence="2" key="1">
    <citation type="journal article" date="2021" name="IMA Fungus">
        <title>Genomic characterization of three marine fungi, including Emericellopsis atlantica sp. nov. with signatures of a generalist lifestyle and marine biomass degradation.</title>
        <authorList>
            <person name="Hagestad O.C."/>
            <person name="Hou L."/>
            <person name="Andersen J.H."/>
            <person name="Hansen E.H."/>
            <person name="Altermark B."/>
            <person name="Li C."/>
            <person name="Kuhnert E."/>
            <person name="Cox R.J."/>
            <person name="Crous P.W."/>
            <person name="Spatafora J.W."/>
            <person name="Lail K."/>
            <person name="Amirebrahimi M."/>
            <person name="Lipzen A."/>
            <person name="Pangilinan J."/>
            <person name="Andreopoulos W."/>
            <person name="Hayes R.D."/>
            <person name="Ng V."/>
            <person name="Grigoriev I.V."/>
            <person name="Jackson S.A."/>
            <person name="Sutton T.D.S."/>
            <person name="Dobson A.D.W."/>
            <person name="Rama T."/>
        </authorList>
    </citation>
    <scope>NUCLEOTIDE SEQUENCE</scope>
    <source>
        <strain evidence="2">TRa018bII</strain>
    </source>
</reference>
<dbReference type="PANTHER" id="PTHR47098:SF2">
    <property type="entry name" value="PROTEIN MAK32"/>
    <property type="match status" value="1"/>
</dbReference>
<dbReference type="EMBL" id="MU251363">
    <property type="protein sequence ID" value="KAG9238987.1"/>
    <property type="molecule type" value="Genomic_DNA"/>
</dbReference>
<dbReference type="OrthoDB" id="497927at2759"/>
<comment type="caution">
    <text evidence="2">The sequence shown here is derived from an EMBL/GenBank/DDBJ whole genome shotgun (WGS) entry which is preliminary data.</text>
</comment>
<keyword evidence="2" id="KW-0808">Transferase</keyword>
<dbReference type="Proteomes" id="UP000824998">
    <property type="component" value="Unassembled WGS sequence"/>
</dbReference>
<evidence type="ECO:0000313" key="2">
    <source>
        <dbReference type="EMBL" id="KAG9238987.1"/>
    </source>
</evidence>
<dbReference type="GO" id="GO:0016301">
    <property type="term" value="F:kinase activity"/>
    <property type="evidence" value="ECO:0007669"/>
    <property type="project" value="UniProtKB-KW"/>
</dbReference>
<keyword evidence="3" id="KW-1185">Reference proteome</keyword>
<feature type="domain" description="Carbohydrate kinase PfkB" evidence="1">
    <location>
        <begin position="299"/>
        <end position="345"/>
    </location>
</feature>
<evidence type="ECO:0000259" key="1">
    <source>
        <dbReference type="Pfam" id="PF00294"/>
    </source>
</evidence>
<dbReference type="Gene3D" id="3.40.1190.20">
    <property type="match status" value="1"/>
</dbReference>
<dbReference type="Pfam" id="PF00294">
    <property type="entry name" value="PfkB"/>
    <property type="match status" value="1"/>
</dbReference>
<gene>
    <name evidence="2" type="ORF">BJ875DRAFT_501694</name>
</gene>
<dbReference type="PANTHER" id="PTHR47098">
    <property type="entry name" value="PROTEIN MAK32"/>
    <property type="match status" value="1"/>
</dbReference>
<accession>A0A9P7YSL5</accession>
<dbReference type="AlphaFoldDB" id="A0A9P7YSL5"/>
<protein>
    <submittedName>
        <fullName evidence="2">PfkB family carbohydrate kinase-like protein</fullName>
    </submittedName>
</protein>
<dbReference type="InterPro" id="IPR011611">
    <property type="entry name" value="PfkB_dom"/>
</dbReference>
<evidence type="ECO:0000313" key="3">
    <source>
        <dbReference type="Proteomes" id="UP000824998"/>
    </source>
</evidence>